<accession>G3HHQ1</accession>
<evidence type="ECO:0000313" key="2">
    <source>
        <dbReference type="EMBL" id="EGV96916.1"/>
    </source>
</evidence>
<feature type="region of interest" description="Disordered" evidence="1">
    <location>
        <begin position="175"/>
        <end position="211"/>
    </location>
</feature>
<dbReference type="AlphaFoldDB" id="G3HHQ1"/>
<protein>
    <submittedName>
        <fullName evidence="2">Uncharacterized protein</fullName>
    </submittedName>
</protein>
<sequence>MIGQRDNLKWEKKNLFLEKFWKGRAPLALEGRGRQESVQGSGFDYEKCSEDKQRGSGLKKEGAGYLNRDIVIQREESQSVAGHPPLAVIAVKVAAAAAGEGSLEVHGVRLGDSVRQEGAKGRYGDRGCLGGPLFPSLAGCREHGGPHQDRGCKRAFRAPPTRRCTRHRSGSCFHRGAPNAPPKQAAVQTSRGGCSHPRAPGSFGGAAPPGGRELVKRREQEEEEEDAVCCRGSPPLRPGLQRLKFLLSRCLLSAPQVVVFPHSPSPEFPPFPARLRNL</sequence>
<name>G3HHQ1_CRIGR</name>
<proteinExistence type="predicted"/>
<reference evidence="3" key="1">
    <citation type="journal article" date="2011" name="Nat. Biotechnol.">
        <title>The genomic sequence of the Chinese hamster ovary (CHO)-K1 cell line.</title>
        <authorList>
            <person name="Xu X."/>
            <person name="Nagarajan H."/>
            <person name="Lewis N.E."/>
            <person name="Pan S."/>
            <person name="Cai Z."/>
            <person name="Liu X."/>
            <person name="Chen W."/>
            <person name="Xie M."/>
            <person name="Wang W."/>
            <person name="Hammond S."/>
            <person name="Andersen M.R."/>
            <person name="Neff N."/>
            <person name="Passarelli B."/>
            <person name="Koh W."/>
            <person name="Fan H.C."/>
            <person name="Wang J."/>
            <person name="Gui Y."/>
            <person name="Lee K.H."/>
            <person name="Betenbaugh M.J."/>
            <person name="Quake S.R."/>
            <person name="Famili I."/>
            <person name="Palsson B.O."/>
            <person name="Wang J."/>
        </authorList>
    </citation>
    <scope>NUCLEOTIDE SEQUENCE [LARGE SCALE GENOMIC DNA]</scope>
    <source>
        <strain evidence="3">CHO K1 cell line</strain>
    </source>
</reference>
<dbReference type="Proteomes" id="UP000001075">
    <property type="component" value="Unassembled WGS sequence"/>
</dbReference>
<dbReference type="InParanoid" id="G3HHQ1"/>
<dbReference type="EMBL" id="JH000382">
    <property type="protein sequence ID" value="EGV96916.1"/>
    <property type="molecule type" value="Genomic_DNA"/>
</dbReference>
<evidence type="ECO:0000313" key="3">
    <source>
        <dbReference type="Proteomes" id="UP000001075"/>
    </source>
</evidence>
<gene>
    <name evidence="2" type="ORF">I79_010158</name>
</gene>
<evidence type="ECO:0000256" key="1">
    <source>
        <dbReference type="SAM" id="MobiDB-lite"/>
    </source>
</evidence>
<organism evidence="2 3">
    <name type="scientific">Cricetulus griseus</name>
    <name type="common">Chinese hamster</name>
    <name type="synonym">Cricetulus barabensis griseus</name>
    <dbReference type="NCBI Taxonomy" id="10029"/>
    <lineage>
        <taxon>Eukaryota</taxon>
        <taxon>Metazoa</taxon>
        <taxon>Chordata</taxon>
        <taxon>Craniata</taxon>
        <taxon>Vertebrata</taxon>
        <taxon>Euteleostomi</taxon>
        <taxon>Mammalia</taxon>
        <taxon>Eutheria</taxon>
        <taxon>Euarchontoglires</taxon>
        <taxon>Glires</taxon>
        <taxon>Rodentia</taxon>
        <taxon>Myomorpha</taxon>
        <taxon>Muroidea</taxon>
        <taxon>Cricetidae</taxon>
        <taxon>Cricetinae</taxon>
        <taxon>Cricetulus</taxon>
    </lineage>
</organism>